<dbReference type="InterPro" id="IPR036844">
    <property type="entry name" value="Hint_dom_sf"/>
</dbReference>
<organism evidence="4 5">
    <name type="scientific">Micromonospora sonneratiae</name>
    <dbReference type="NCBI Taxonomy" id="1184706"/>
    <lineage>
        <taxon>Bacteria</taxon>
        <taxon>Bacillati</taxon>
        <taxon>Actinomycetota</taxon>
        <taxon>Actinomycetes</taxon>
        <taxon>Micromonosporales</taxon>
        <taxon>Micromonosporaceae</taxon>
        <taxon>Micromonospora</taxon>
    </lineage>
</organism>
<dbReference type="Gene3D" id="2.60.120.380">
    <property type="match status" value="1"/>
</dbReference>
<dbReference type="EMBL" id="JBHTMP010000005">
    <property type="protein sequence ID" value="MFD1320403.1"/>
    <property type="molecule type" value="Genomic_DNA"/>
</dbReference>
<dbReference type="PROSITE" id="PS50194">
    <property type="entry name" value="FILAMIN_REPEAT"/>
    <property type="match status" value="1"/>
</dbReference>
<dbReference type="InterPro" id="IPR056823">
    <property type="entry name" value="TEN-like_YD-shell"/>
</dbReference>
<dbReference type="InterPro" id="IPR003587">
    <property type="entry name" value="Hint_dom_N"/>
</dbReference>
<accession>A0ABW3Y7I5</accession>
<dbReference type="Gene3D" id="2.60.40.10">
    <property type="entry name" value="Immunoglobulins"/>
    <property type="match status" value="2"/>
</dbReference>
<evidence type="ECO:0000259" key="3">
    <source>
        <dbReference type="SMART" id="SM00306"/>
    </source>
</evidence>
<dbReference type="SUPFAM" id="SSF63829">
    <property type="entry name" value="Calcium-dependent phosphotriesterase"/>
    <property type="match status" value="1"/>
</dbReference>
<keyword evidence="2" id="KW-0732">Signal</keyword>
<feature type="domain" description="Hint" evidence="3">
    <location>
        <begin position="2345"/>
        <end position="2454"/>
    </location>
</feature>
<evidence type="ECO:0000313" key="4">
    <source>
        <dbReference type="EMBL" id="MFD1320403.1"/>
    </source>
</evidence>
<dbReference type="Pfam" id="PF01833">
    <property type="entry name" value="TIG"/>
    <property type="match status" value="2"/>
</dbReference>
<dbReference type="SUPFAM" id="SSF51294">
    <property type="entry name" value="Hedgehog/intein (Hint) domain"/>
    <property type="match status" value="1"/>
</dbReference>
<reference evidence="5" key="1">
    <citation type="journal article" date="2019" name="Int. J. Syst. Evol. Microbiol.">
        <title>The Global Catalogue of Microorganisms (GCM) 10K type strain sequencing project: providing services to taxonomists for standard genome sequencing and annotation.</title>
        <authorList>
            <consortium name="The Broad Institute Genomics Platform"/>
            <consortium name="The Broad Institute Genome Sequencing Center for Infectious Disease"/>
            <person name="Wu L."/>
            <person name="Ma J."/>
        </authorList>
    </citation>
    <scope>NUCLEOTIDE SEQUENCE [LARGE SCALE GENOMIC DNA]</scope>
    <source>
        <strain evidence="5">JCM 31037</strain>
    </source>
</reference>
<dbReference type="InterPro" id="IPR022385">
    <property type="entry name" value="Rhs_assc_core"/>
</dbReference>
<dbReference type="InterPro" id="IPR002909">
    <property type="entry name" value="IPT_dom"/>
</dbReference>
<dbReference type="NCBIfam" id="TIGR03696">
    <property type="entry name" value="Rhs_assc_core"/>
    <property type="match status" value="1"/>
</dbReference>
<dbReference type="InterPro" id="IPR050708">
    <property type="entry name" value="T6SS_VgrG/RHS"/>
</dbReference>
<dbReference type="Pfam" id="PF07591">
    <property type="entry name" value="PT-HINT"/>
    <property type="match status" value="1"/>
</dbReference>
<comment type="caution">
    <text evidence="4">The sequence shown here is derived from an EMBL/GenBank/DDBJ whole genome shotgun (WGS) entry which is preliminary data.</text>
</comment>
<protein>
    <submittedName>
        <fullName evidence="4">Polymorphic toxin-type HINT domain-containing protein</fullName>
    </submittedName>
</protein>
<dbReference type="SMART" id="SM00306">
    <property type="entry name" value="HintN"/>
    <property type="match status" value="1"/>
</dbReference>
<dbReference type="InterPro" id="IPR045351">
    <property type="entry name" value="DUF6531"/>
</dbReference>
<dbReference type="CDD" id="cd00081">
    <property type="entry name" value="Hint"/>
    <property type="match status" value="1"/>
</dbReference>
<dbReference type="Pfam" id="PF25023">
    <property type="entry name" value="TEN_YD-shell"/>
    <property type="match status" value="2"/>
</dbReference>
<dbReference type="NCBIfam" id="TIGR01643">
    <property type="entry name" value="YD_repeat_2x"/>
    <property type="match status" value="7"/>
</dbReference>
<dbReference type="PANTHER" id="PTHR32305">
    <property type="match status" value="1"/>
</dbReference>
<dbReference type="SUPFAM" id="SSF81296">
    <property type="entry name" value="E set domains"/>
    <property type="match status" value="2"/>
</dbReference>
<dbReference type="NCBIfam" id="TIGR01443">
    <property type="entry name" value="intein_Cterm"/>
    <property type="match status" value="1"/>
</dbReference>
<evidence type="ECO:0000313" key="5">
    <source>
        <dbReference type="Proteomes" id="UP001597260"/>
    </source>
</evidence>
<dbReference type="InterPro" id="IPR030934">
    <property type="entry name" value="Intein_C"/>
</dbReference>
<dbReference type="InterPro" id="IPR013783">
    <property type="entry name" value="Ig-like_fold"/>
</dbReference>
<proteinExistence type="predicted"/>
<evidence type="ECO:0000256" key="2">
    <source>
        <dbReference type="SAM" id="SignalP"/>
    </source>
</evidence>
<sequence>MLRTLASRPLIRHLTAAVALLLASQFGLAPASSPAQAASTAGGSGASTNWDDTVAAGGGGLAATRTAAQLPLPGLQAPAAPAALPSNPVDYAYDGAGQLRGITQAASGGNSAQYDYDASGNLLNVTRSASNALTLISLTPSRAPVGASVTINGTGFAATTAGNTVKFDGTTATVTQASTVRLVVTVPSGATTGTVTVTTSAGTASSGQTFTVAAATPVPTVAGVSPTSAAAGASVTITGTGFATTPTDNTVSFARTRARVTAATANSLTVTVPDGAGSGRITVATAGGSATSDSDFVAVPRTYAAGDVATTSMLAIDGTASTVTIGTSGKVALLRFAGTKGQRLSLGLTGSTFTTDVEILGFGPYGATFARDQFEGPFLLSALYGGFALPVLPTSGIYQIVLDPLTTGTGAVTATLSSRVTGALSLTGAGTQVNLTRAGQQTELTFDATAGQQISLGFTGSTFTASRVTAEVKEPNGTPLLWSTNGAVRTLQNIQGDDLDLQITQTGTYRLLFGPENAGTGSIMVTASTVLDAGAITAGTPKAVTLSRPGQDARMTFAGTAGQRLILDFTSYTFAYSPYLEVTKPDGTVLSSATPSNLRLDLADLPVTGTYAIRVSPFSSTGSFTARLIQRQDAGVITSTGASVPVSLSQPGTGVDLTFSGTAGQRLSFAFTGWTFAGTALVRAQVLDSAGTVVAVYRIWSLSTFWFTVNTTGNHRLVLAPEDSSTGAATVTLAEEIAGGALTIGTAKTVSSPRIGQTTKVTFTGAVSQRLSLKFGAYTYPHYVSMMIVKPDGTVLWDDVLDDLQVDLGPLTVAGTYQLIVYPYAETGSTQLTLAERVDVGAVTVGGTTRAMTVATAGRYAETSFTATAGQRLSLGFTAWTFGATTVQVRMINAQAQAVFDTTIGEGGSVEATAGAAGTYRLIVGAADLRVGSVTLTLSEQINGGTITLNSAKTVTANRAGQSTRFTFAGTTGQTLAITYGTVTMPYYPFVMLRSPSGTLLANLAGAATVNLPTLPSTGTYEITIGPYSFTGTAATTLTTRAALAAQPDGLDKFLPALPVPSAKSKALTGDPTNPNAGRKEAVPLRVKDAPQSPDRIVPGRATIATDQGEDWLPNRANLNGADWYSHRPAPDSPAPPALRAPAGQTALTARVLTLEGKPLPGVTVSVDGVRSTTDKQGQFLLTGLTAGQRVLRVDGASASSPGRVFGLHDIGVNLTAGHTTILPYSIWMTKLDTEHTVRFASPTDREVSITTPAIPGLEVRLPAGAVVRDVTGKVVTELGITAIPVDRAPFPLPRSQVPSYFTVQPGSAYVFPAGARVIYPNFTKAKPGSKMDFWHYDPAGRGWFVYGRGTVTPDGQRVEPDKGTEVYQFTGAMLITPGQDPPPAVAPVPGGGARGADPVDLGTGLYLDEHTDLTVDEVLPLSVRRTYQQSDVGRRSFGIGTNSDYDINLYSENRFVDCWLLLPDGGRVRYHRITPGSTGPADFLNAAFEADPTPTRFSGSILAWNGDGWDLRLRDGTTYLFGDEAPLQGIRDRFGNTVTILRAPAAPDTDGIVRAKGPITQVTSPNGKWIKFSYDSAERIVQAEDNIGRTVSYTYHASGHLATVTNVIGGVTTYTYDAGKLKTIKDPRNTVYLTNSYDANGRVQTQTLPGGATYQFTYVTDSSGRVIETRLTDPRGQVRRVTFNSAGFTTSDTAAFGTSKAQTVQITRAANTNLPTAYVDALNRRTELGYDAYGNVTSITELAGTSSARTTTIAYGGPFDQVSTVTDPLNHSTLYTYQANGALRTITDPLSRAVTVDSNEHGQITNVTDNGGNATSYGYVLGDPVTTTDPLNRTGRVVSDGAGRPITVTDPQGNTTRVTYDGAGNVLTVTDPIGRVTTFEYDPNGNLSRSIDPRTNATVYGYDTSDRLTTVTDPLNRVTTYAYDGNGNLTSATSGRGKVTTYDYDELDRPITVKYGVSGSTAESQVSYSYDAGNRITSIVDSAGGTTTLTPDALNRTTRVVNPQGQVDYTYDIADRRATMTVAGQPQVVYGYNNADQLTSVVRGTETVGLTYDTLGRRASVTLPAGVTQTYGYDSASQLISIGYSRGATTLGNLTYDYDQVGRPIHVGGSYARAEIPAAYGPATYDAASQLVNNGVAAHTYDADGNLTSDGTATYSWDARGQLTQYAKPGLSVTYGYDGLGRRSSRDVGGVTTGYLYDGLNTVQELTGSTVSANLLTGGVDEVFSRATGAGSSSLLTDALGSTVAVADGSAVGAEYTYQPFGATTVTGDDGGNSIRFTGREEDPSGLYYYRSRFYSPTSGRFISQDSIGLASGDTNPYAYVFNQPTGLVDPMGTKPQGSGDCVSNSFTAGTPVLMADGSSKPIEQVKPGDRVLAADPETGERAARPVTALIVGDGDKTLVDVAVETTDGTSEVLTATDGHPFWVDDDGQAATVGGKWIDAVELRRGQWLKTSDGRLVKVTGTHAYAQNARVYNLTVADLHTYHVLAGETPVLVHNNNGDECRSLGNHPFGPKQREGVGYRYQELVTGVDFEEWFDLAGRTTKPDGGPNPHGFLVEAKWTGHSGTGKGSWDRSFYNPSQKFDEQAVVEQTRALLDLNRALGARGVRYAVSNIQGAAFFRAVLREWFPGQMASGTLGVYHVPYNGMRSRRR</sequence>
<dbReference type="Pfam" id="PF05593">
    <property type="entry name" value="RHS_repeat"/>
    <property type="match status" value="3"/>
</dbReference>
<dbReference type="Gene3D" id="2.170.16.10">
    <property type="entry name" value="Hedgehog/Intein (Hint) domain"/>
    <property type="match status" value="1"/>
</dbReference>
<dbReference type="Gene3D" id="2.180.10.10">
    <property type="entry name" value="RHS repeat-associated core"/>
    <property type="match status" value="2"/>
</dbReference>
<feature type="chain" id="PRO_5046951487" evidence="2">
    <location>
        <begin position="38"/>
        <end position="2650"/>
    </location>
</feature>
<dbReference type="PANTHER" id="PTHR32305:SF15">
    <property type="entry name" value="PROTEIN RHSA-RELATED"/>
    <property type="match status" value="1"/>
</dbReference>
<dbReference type="Proteomes" id="UP001597260">
    <property type="component" value="Unassembled WGS sequence"/>
</dbReference>
<dbReference type="RefSeq" id="WP_377567364.1">
    <property type="nucleotide sequence ID" value="NZ_JBHTMP010000005.1"/>
</dbReference>
<keyword evidence="1" id="KW-0677">Repeat</keyword>
<dbReference type="InterPro" id="IPR017868">
    <property type="entry name" value="Filamin/ABP280_repeat-like"/>
</dbReference>
<gene>
    <name evidence="4" type="ORF">ACFQ4H_04775</name>
</gene>
<name>A0ABW3Y7I5_9ACTN</name>
<dbReference type="InterPro" id="IPR006530">
    <property type="entry name" value="YD"/>
</dbReference>
<dbReference type="InterPro" id="IPR031325">
    <property type="entry name" value="RHS_repeat"/>
</dbReference>
<dbReference type="InterPro" id="IPR014756">
    <property type="entry name" value="Ig_E-set"/>
</dbReference>
<dbReference type="Pfam" id="PF20148">
    <property type="entry name" value="DUF6531"/>
    <property type="match status" value="1"/>
</dbReference>
<keyword evidence="5" id="KW-1185">Reference proteome</keyword>
<evidence type="ECO:0000256" key="1">
    <source>
        <dbReference type="ARBA" id="ARBA00022737"/>
    </source>
</evidence>
<feature type="signal peptide" evidence="2">
    <location>
        <begin position="1"/>
        <end position="37"/>
    </location>
</feature>